<name>A0ABV1JCT4_9ACTN</name>
<dbReference type="InterPro" id="IPR003812">
    <property type="entry name" value="Fido"/>
</dbReference>
<dbReference type="Proteomes" id="UP001487305">
    <property type="component" value="Unassembled WGS sequence"/>
</dbReference>
<dbReference type="PANTHER" id="PTHR39560:SF1">
    <property type="entry name" value="PROTEIN ADENYLYLTRANSFERASE FIC-RELATED"/>
    <property type="match status" value="1"/>
</dbReference>
<keyword evidence="3" id="KW-0547">Nucleotide-binding</keyword>
<dbReference type="Pfam" id="PF02661">
    <property type="entry name" value="Fic"/>
    <property type="match status" value="1"/>
</dbReference>
<protein>
    <recommendedName>
        <fullName evidence="5">protein adenylyltransferase</fullName>
        <ecNumber evidence="5">2.7.7.108</ecNumber>
    </recommendedName>
</protein>
<comment type="caution">
    <text evidence="9">The sequence shown here is derived from an EMBL/GenBank/DDBJ whole genome shotgun (WGS) entry which is preliminary data.</text>
</comment>
<dbReference type="InterPro" id="IPR036597">
    <property type="entry name" value="Fido-like_dom_sf"/>
</dbReference>
<evidence type="ECO:0000313" key="10">
    <source>
        <dbReference type="Proteomes" id="UP001487305"/>
    </source>
</evidence>
<keyword evidence="4" id="KW-0067">ATP-binding</keyword>
<evidence type="ECO:0000256" key="1">
    <source>
        <dbReference type="ARBA" id="ARBA00022679"/>
    </source>
</evidence>
<feature type="domain" description="Fido" evidence="8">
    <location>
        <begin position="16"/>
        <end position="168"/>
    </location>
</feature>
<evidence type="ECO:0000256" key="7">
    <source>
        <dbReference type="ARBA" id="ARBA00048696"/>
    </source>
</evidence>
<dbReference type="EMBL" id="JBBNOP010000005">
    <property type="protein sequence ID" value="MEQ3362887.1"/>
    <property type="molecule type" value="Genomic_DNA"/>
</dbReference>
<organism evidence="9 10">
    <name type="scientific">Raoultibacter massiliensis</name>
    <dbReference type="NCBI Taxonomy" id="1852371"/>
    <lineage>
        <taxon>Bacteria</taxon>
        <taxon>Bacillati</taxon>
        <taxon>Actinomycetota</taxon>
        <taxon>Coriobacteriia</taxon>
        <taxon>Eggerthellales</taxon>
        <taxon>Eggerthellaceae</taxon>
        <taxon>Raoultibacter</taxon>
    </lineage>
</organism>
<reference evidence="9 10" key="1">
    <citation type="submission" date="2024-04" db="EMBL/GenBank/DDBJ databases">
        <title>Human intestinal bacterial collection.</title>
        <authorList>
            <person name="Pauvert C."/>
            <person name="Hitch T.C.A."/>
            <person name="Clavel T."/>
        </authorList>
    </citation>
    <scope>NUCLEOTIDE SEQUENCE [LARGE SCALE GENOMIC DNA]</scope>
    <source>
        <strain evidence="9 10">CLA-KB-H42</strain>
    </source>
</reference>
<sequence>MSQRIVEMLAARSFQFMPDMLAAIHANLFQDLDSTVYRPGKYKREALMKQEEILNGDSIVYGDPFLIDRALDLLFEREEGFDYGFSFDRDKTVRFSSFIANVWQVHPFEEGNTRTVAVFAELYLDHLGFDVANGPFEDNAKYFRDALVRANYRNAKAGIKPTIDYLASFFENLLCNKDNVLRSSDLVCTPLFDDPSLLRNIDSAQAINGRQA</sequence>
<dbReference type="EC" id="2.7.7.108" evidence="5"/>
<keyword evidence="2" id="KW-0548">Nucleotidyltransferase</keyword>
<evidence type="ECO:0000259" key="8">
    <source>
        <dbReference type="PROSITE" id="PS51459"/>
    </source>
</evidence>
<evidence type="ECO:0000256" key="4">
    <source>
        <dbReference type="ARBA" id="ARBA00022840"/>
    </source>
</evidence>
<gene>
    <name evidence="9" type="ORF">AAA083_07850</name>
</gene>
<dbReference type="PANTHER" id="PTHR39560">
    <property type="entry name" value="PROTEIN ADENYLYLTRANSFERASE FIC-RELATED"/>
    <property type="match status" value="1"/>
</dbReference>
<keyword evidence="10" id="KW-1185">Reference proteome</keyword>
<proteinExistence type="predicted"/>
<dbReference type="PROSITE" id="PS51459">
    <property type="entry name" value="FIDO"/>
    <property type="match status" value="1"/>
</dbReference>
<evidence type="ECO:0000313" key="9">
    <source>
        <dbReference type="EMBL" id="MEQ3362887.1"/>
    </source>
</evidence>
<dbReference type="SUPFAM" id="SSF140931">
    <property type="entry name" value="Fic-like"/>
    <property type="match status" value="1"/>
</dbReference>
<keyword evidence="1" id="KW-0808">Transferase</keyword>
<comment type="catalytic activity">
    <reaction evidence="6">
        <text>L-threonyl-[protein] + ATP = 3-O-(5'-adenylyl)-L-threonyl-[protein] + diphosphate</text>
        <dbReference type="Rhea" id="RHEA:54292"/>
        <dbReference type="Rhea" id="RHEA-COMP:11060"/>
        <dbReference type="Rhea" id="RHEA-COMP:13847"/>
        <dbReference type="ChEBI" id="CHEBI:30013"/>
        <dbReference type="ChEBI" id="CHEBI:30616"/>
        <dbReference type="ChEBI" id="CHEBI:33019"/>
        <dbReference type="ChEBI" id="CHEBI:138113"/>
        <dbReference type="EC" id="2.7.7.108"/>
    </reaction>
</comment>
<dbReference type="Gene3D" id="1.10.3290.10">
    <property type="entry name" value="Fido-like domain"/>
    <property type="match status" value="1"/>
</dbReference>
<accession>A0ABV1JCT4</accession>
<evidence type="ECO:0000256" key="6">
    <source>
        <dbReference type="ARBA" id="ARBA00047939"/>
    </source>
</evidence>
<dbReference type="RefSeq" id="WP_245874500.1">
    <property type="nucleotide sequence ID" value="NZ_JBBNOP010000005.1"/>
</dbReference>
<evidence type="ECO:0000256" key="2">
    <source>
        <dbReference type="ARBA" id="ARBA00022695"/>
    </source>
</evidence>
<evidence type="ECO:0000256" key="3">
    <source>
        <dbReference type="ARBA" id="ARBA00022741"/>
    </source>
</evidence>
<evidence type="ECO:0000256" key="5">
    <source>
        <dbReference type="ARBA" id="ARBA00034531"/>
    </source>
</evidence>
<comment type="catalytic activity">
    <reaction evidence="7">
        <text>L-tyrosyl-[protein] + ATP = O-(5'-adenylyl)-L-tyrosyl-[protein] + diphosphate</text>
        <dbReference type="Rhea" id="RHEA:54288"/>
        <dbReference type="Rhea" id="RHEA-COMP:10136"/>
        <dbReference type="Rhea" id="RHEA-COMP:13846"/>
        <dbReference type="ChEBI" id="CHEBI:30616"/>
        <dbReference type="ChEBI" id="CHEBI:33019"/>
        <dbReference type="ChEBI" id="CHEBI:46858"/>
        <dbReference type="ChEBI" id="CHEBI:83624"/>
        <dbReference type="EC" id="2.7.7.108"/>
    </reaction>
</comment>